<dbReference type="Proteomes" id="UP000309997">
    <property type="component" value="Unassembled WGS sequence"/>
</dbReference>
<evidence type="ECO:0000313" key="2">
    <source>
        <dbReference type="Proteomes" id="UP000309997"/>
    </source>
</evidence>
<reference evidence="1 2" key="1">
    <citation type="journal article" date="2024" name="Plant Biotechnol. J.">
        <title>Genome and CRISPR/Cas9 system of a widespread forest tree (Populus alba) in the world.</title>
        <authorList>
            <person name="Liu Y.J."/>
            <person name="Jiang P.F."/>
            <person name="Han X.M."/>
            <person name="Li X.Y."/>
            <person name="Wang H.M."/>
            <person name="Wang Y.J."/>
            <person name="Wang X.X."/>
            <person name="Zeng Q.Y."/>
        </authorList>
    </citation>
    <scope>NUCLEOTIDE SEQUENCE [LARGE SCALE GENOMIC DNA]</scope>
    <source>
        <strain evidence="2">cv. PAL-ZL1</strain>
    </source>
</reference>
<organism evidence="1 2">
    <name type="scientific">Populus alba</name>
    <name type="common">White poplar</name>
    <dbReference type="NCBI Taxonomy" id="43335"/>
    <lineage>
        <taxon>Eukaryota</taxon>
        <taxon>Viridiplantae</taxon>
        <taxon>Streptophyta</taxon>
        <taxon>Embryophyta</taxon>
        <taxon>Tracheophyta</taxon>
        <taxon>Spermatophyta</taxon>
        <taxon>Magnoliopsida</taxon>
        <taxon>eudicotyledons</taxon>
        <taxon>Gunneridae</taxon>
        <taxon>Pentapetalae</taxon>
        <taxon>rosids</taxon>
        <taxon>fabids</taxon>
        <taxon>Malpighiales</taxon>
        <taxon>Salicaceae</taxon>
        <taxon>Saliceae</taxon>
        <taxon>Populus</taxon>
    </lineage>
</organism>
<evidence type="ECO:0000313" key="1">
    <source>
        <dbReference type="EMBL" id="KAL3567457.1"/>
    </source>
</evidence>
<keyword evidence="2" id="KW-1185">Reference proteome</keyword>
<name>A0ACC4ANJ6_POPAL</name>
<gene>
    <name evidence="1" type="ORF">D5086_030108</name>
</gene>
<protein>
    <submittedName>
        <fullName evidence="1">Uncharacterized protein</fullName>
    </submittedName>
</protein>
<proteinExistence type="predicted"/>
<accession>A0ACC4ANJ6</accession>
<sequence length="82" mass="8896">MQPSLQVDIVNVTERLGQSAMQRATVANIGATSDLMKHLRKCLQNSSKFSNPGVAVMDGMLIFSLPWKNASHSSQIRSAVVP</sequence>
<dbReference type="EMBL" id="RCHU02000017">
    <property type="protein sequence ID" value="KAL3567457.1"/>
    <property type="molecule type" value="Genomic_DNA"/>
</dbReference>
<comment type="caution">
    <text evidence="1">The sequence shown here is derived from an EMBL/GenBank/DDBJ whole genome shotgun (WGS) entry which is preliminary data.</text>
</comment>